<feature type="compositionally biased region" description="Polar residues" evidence="1">
    <location>
        <begin position="32"/>
        <end position="49"/>
    </location>
</feature>
<keyword evidence="4" id="KW-1185">Reference proteome</keyword>
<evidence type="ECO:0000256" key="2">
    <source>
        <dbReference type="SAM" id="SignalP"/>
    </source>
</evidence>
<feature type="signal peptide" evidence="2">
    <location>
        <begin position="1"/>
        <end position="21"/>
    </location>
</feature>
<name>A0ABR7HPY2_9FIRM</name>
<dbReference type="RefSeq" id="WP_186962838.1">
    <property type="nucleotide sequence ID" value="NZ_JACOPR010000001.1"/>
</dbReference>
<evidence type="ECO:0000256" key="1">
    <source>
        <dbReference type="SAM" id="MobiDB-lite"/>
    </source>
</evidence>
<feature type="chain" id="PRO_5046186522" description="ABC transporter substrate-binding protein" evidence="2">
    <location>
        <begin position="22"/>
        <end position="98"/>
    </location>
</feature>
<feature type="region of interest" description="Disordered" evidence="1">
    <location>
        <begin position="22"/>
        <end position="57"/>
    </location>
</feature>
<organism evidence="3 4">
    <name type="scientific">Pseudoflavonifractor hominis</name>
    <dbReference type="NCBI Taxonomy" id="2763059"/>
    <lineage>
        <taxon>Bacteria</taxon>
        <taxon>Bacillati</taxon>
        <taxon>Bacillota</taxon>
        <taxon>Clostridia</taxon>
        <taxon>Eubacteriales</taxon>
        <taxon>Oscillospiraceae</taxon>
        <taxon>Pseudoflavonifractor</taxon>
    </lineage>
</organism>
<protein>
    <recommendedName>
        <fullName evidence="5">ABC transporter substrate-binding protein</fullName>
    </recommendedName>
</protein>
<comment type="caution">
    <text evidence="3">The sequence shown here is derived from an EMBL/GenBank/DDBJ whole genome shotgun (WGS) entry which is preliminary data.</text>
</comment>
<evidence type="ECO:0000313" key="3">
    <source>
        <dbReference type="EMBL" id="MBC5729497.1"/>
    </source>
</evidence>
<dbReference type="Proteomes" id="UP000660021">
    <property type="component" value="Unassembled WGS sequence"/>
</dbReference>
<proteinExistence type="predicted"/>
<dbReference type="PROSITE" id="PS51257">
    <property type="entry name" value="PROKAR_LIPOPROTEIN"/>
    <property type="match status" value="1"/>
</dbReference>
<evidence type="ECO:0000313" key="4">
    <source>
        <dbReference type="Proteomes" id="UP000660021"/>
    </source>
</evidence>
<accession>A0ABR7HPY2</accession>
<dbReference type="EMBL" id="JACOPR010000001">
    <property type="protein sequence ID" value="MBC5729497.1"/>
    <property type="molecule type" value="Genomic_DNA"/>
</dbReference>
<reference evidence="3 4" key="1">
    <citation type="submission" date="2020-08" db="EMBL/GenBank/DDBJ databases">
        <title>Genome public.</title>
        <authorList>
            <person name="Liu C."/>
            <person name="Sun Q."/>
        </authorList>
    </citation>
    <scope>NUCLEOTIDE SEQUENCE [LARGE SCALE GENOMIC DNA]</scope>
    <source>
        <strain evidence="3 4">New-38</strain>
    </source>
</reference>
<evidence type="ECO:0008006" key="5">
    <source>
        <dbReference type="Google" id="ProtNLM"/>
    </source>
</evidence>
<gene>
    <name evidence="3" type="ORF">H8S34_01430</name>
</gene>
<sequence length="98" mass="10304">MKRVLAAILSLVIVMSFAACGDSSGGEIKDASSVTTGNSGAEAQPSEQAGKTEPEEVTIPETVLLEESGVKITAKASKWTESLDRRLNSLLRTIPVKT</sequence>
<keyword evidence="2" id="KW-0732">Signal</keyword>